<accession>A0AAD9VE77</accession>
<proteinExistence type="predicted"/>
<keyword evidence="3" id="KW-1185">Reference proteome</keyword>
<feature type="compositionally biased region" description="Basic and acidic residues" evidence="1">
    <location>
        <begin position="14"/>
        <end position="30"/>
    </location>
</feature>
<dbReference type="Proteomes" id="UP001249851">
    <property type="component" value="Unassembled WGS sequence"/>
</dbReference>
<evidence type="ECO:0000313" key="3">
    <source>
        <dbReference type="Proteomes" id="UP001249851"/>
    </source>
</evidence>
<protein>
    <submittedName>
        <fullName evidence="2">Uncharacterized protein</fullName>
    </submittedName>
</protein>
<gene>
    <name evidence="2" type="ORF">P5673_004352</name>
</gene>
<sequence>MESFCVCVCVSCQDKKEKKEKKTAEQETSLKKKKKQREMSPESEEPGTTERKKKRKKKPKNEAAGEMLENATAGEETPQIVSPIESPRDDRVRTPCESRASLQPDLQNRISSPTNENVITQADGEVKQKKKKKRRRKLNKTAPLEEENYRLPPLNAWDAPPATLNGLPGSNGVSPRRLEPLGPPRGQGISSSTFSRDDGESNFLPPLRTTWTRSKPNSEEDVVT</sequence>
<reference evidence="2" key="2">
    <citation type="journal article" date="2023" name="Science">
        <title>Genomic signatures of disease resistance in endangered staghorn corals.</title>
        <authorList>
            <person name="Vollmer S.V."/>
            <person name="Selwyn J.D."/>
            <person name="Despard B.A."/>
            <person name="Roesel C.L."/>
        </authorList>
    </citation>
    <scope>NUCLEOTIDE SEQUENCE</scope>
    <source>
        <strain evidence="2">K2</strain>
    </source>
</reference>
<dbReference type="AlphaFoldDB" id="A0AAD9VE77"/>
<feature type="compositionally biased region" description="Basic and acidic residues" evidence="1">
    <location>
        <begin position="86"/>
        <end position="96"/>
    </location>
</feature>
<feature type="compositionally biased region" description="Polar residues" evidence="1">
    <location>
        <begin position="100"/>
        <end position="120"/>
    </location>
</feature>
<dbReference type="EMBL" id="JARQWQ010000007">
    <property type="protein sequence ID" value="KAK2570665.1"/>
    <property type="molecule type" value="Genomic_DNA"/>
</dbReference>
<evidence type="ECO:0000313" key="2">
    <source>
        <dbReference type="EMBL" id="KAK2570665.1"/>
    </source>
</evidence>
<name>A0AAD9VE77_ACRCE</name>
<evidence type="ECO:0000256" key="1">
    <source>
        <dbReference type="SAM" id="MobiDB-lite"/>
    </source>
</evidence>
<feature type="compositionally biased region" description="Basic residues" evidence="1">
    <location>
        <begin position="128"/>
        <end position="139"/>
    </location>
</feature>
<organism evidence="2 3">
    <name type="scientific">Acropora cervicornis</name>
    <name type="common">Staghorn coral</name>
    <dbReference type="NCBI Taxonomy" id="6130"/>
    <lineage>
        <taxon>Eukaryota</taxon>
        <taxon>Metazoa</taxon>
        <taxon>Cnidaria</taxon>
        <taxon>Anthozoa</taxon>
        <taxon>Hexacorallia</taxon>
        <taxon>Scleractinia</taxon>
        <taxon>Astrocoeniina</taxon>
        <taxon>Acroporidae</taxon>
        <taxon>Acropora</taxon>
    </lineage>
</organism>
<reference evidence="2" key="1">
    <citation type="journal article" date="2023" name="G3 (Bethesda)">
        <title>Whole genome assembly and annotation of the endangered Caribbean coral Acropora cervicornis.</title>
        <authorList>
            <person name="Selwyn J.D."/>
            <person name="Vollmer S.V."/>
        </authorList>
    </citation>
    <scope>NUCLEOTIDE SEQUENCE</scope>
    <source>
        <strain evidence="2">K2</strain>
    </source>
</reference>
<comment type="caution">
    <text evidence="2">The sequence shown here is derived from an EMBL/GenBank/DDBJ whole genome shotgun (WGS) entry which is preliminary data.</text>
</comment>
<feature type="region of interest" description="Disordered" evidence="1">
    <location>
        <begin position="14"/>
        <end position="224"/>
    </location>
</feature>